<name>A0A5B6UYL0_9ROSI</name>
<dbReference type="Proteomes" id="UP000325315">
    <property type="component" value="Unassembled WGS sequence"/>
</dbReference>
<reference evidence="3" key="1">
    <citation type="journal article" date="2019" name="Plant Biotechnol. J.">
        <title>Genome sequencing of the Australian wild diploid species Gossypium australe highlights disease resistance and delayed gland morphogenesis.</title>
        <authorList>
            <person name="Cai Y."/>
            <person name="Cai X."/>
            <person name="Wang Q."/>
            <person name="Wang P."/>
            <person name="Zhang Y."/>
            <person name="Cai C."/>
            <person name="Xu Y."/>
            <person name="Wang K."/>
            <person name="Zhou Z."/>
            <person name="Wang C."/>
            <person name="Geng S."/>
            <person name="Li B."/>
            <person name="Dong Q."/>
            <person name="Hou Y."/>
            <person name="Wang H."/>
            <person name="Ai P."/>
            <person name="Liu Z."/>
            <person name="Yi F."/>
            <person name="Sun M."/>
            <person name="An G."/>
            <person name="Cheng J."/>
            <person name="Zhang Y."/>
            <person name="Shi Q."/>
            <person name="Xie Y."/>
            <person name="Shi X."/>
            <person name="Chang Y."/>
            <person name="Huang F."/>
            <person name="Chen Y."/>
            <person name="Hong S."/>
            <person name="Mi L."/>
            <person name="Sun Q."/>
            <person name="Zhang L."/>
            <person name="Zhou B."/>
            <person name="Peng R."/>
            <person name="Zhang X."/>
            <person name="Liu F."/>
        </authorList>
    </citation>
    <scope>NUCLEOTIDE SEQUENCE [LARGE SCALE GENOMIC DNA]</scope>
    <source>
        <strain evidence="3">cv. PA1801</strain>
    </source>
</reference>
<organism evidence="2 3">
    <name type="scientific">Gossypium australe</name>
    <dbReference type="NCBI Taxonomy" id="47621"/>
    <lineage>
        <taxon>Eukaryota</taxon>
        <taxon>Viridiplantae</taxon>
        <taxon>Streptophyta</taxon>
        <taxon>Embryophyta</taxon>
        <taxon>Tracheophyta</taxon>
        <taxon>Spermatophyta</taxon>
        <taxon>Magnoliopsida</taxon>
        <taxon>eudicotyledons</taxon>
        <taxon>Gunneridae</taxon>
        <taxon>Pentapetalae</taxon>
        <taxon>rosids</taxon>
        <taxon>malvids</taxon>
        <taxon>Malvales</taxon>
        <taxon>Malvaceae</taxon>
        <taxon>Malvoideae</taxon>
        <taxon>Gossypium</taxon>
    </lineage>
</organism>
<accession>A0A5B6UYL0</accession>
<evidence type="ECO:0000256" key="1">
    <source>
        <dbReference type="SAM" id="MobiDB-lite"/>
    </source>
</evidence>
<evidence type="ECO:0000313" key="2">
    <source>
        <dbReference type="EMBL" id="KAA3461492.1"/>
    </source>
</evidence>
<proteinExistence type="predicted"/>
<evidence type="ECO:0000313" key="3">
    <source>
        <dbReference type="Proteomes" id="UP000325315"/>
    </source>
</evidence>
<gene>
    <name evidence="2" type="ORF">EPI10_028058</name>
</gene>
<dbReference type="EMBL" id="SMMG02000009">
    <property type="protein sequence ID" value="KAA3461492.1"/>
    <property type="molecule type" value="Genomic_DNA"/>
</dbReference>
<comment type="caution">
    <text evidence="2">The sequence shown here is derived from an EMBL/GenBank/DDBJ whole genome shotgun (WGS) entry which is preliminary data.</text>
</comment>
<protein>
    <submittedName>
        <fullName evidence="2">Uncharacterized protein</fullName>
    </submittedName>
</protein>
<dbReference type="AlphaFoldDB" id="A0A5B6UYL0"/>
<feature type="compositionally biased region" description="Basic and acidic residues" evidence="1">
    <location>
        <begin position="11"/>
        <end position="20"/>
    </location>
</feature>
<sequence length="81" mass="8776">MDIGSGHQTKKATDRSHREGVSVVHSFVGEAVTEAVTRLRTWGLEAAGAFWEALEARVGVRGKLKRHAWGVAAAPKQSRNP</sequence>
<feature type="region of interest" description="Disordered" evidence="1">
    <location>
        <begin position="1"/>
        <end position="20"/>
    </location>
</feature>
<keyword evidence="3" id="KW-1185">Reference proteome</keyword>